<dbReference type="CDD" id="cd02145">
    <property type="entry name" value="BluB"/>
    <property type="match status" value="1"/>
</dbReference>
<evidence type="ECO:0000256" key="1">
    <source>
        <dbReference type="ARBA" id="ARBA00011823"/>
    </source>
</evidence>
<protein>
    <recommendedName>
        <fullName evidence="11">5,6-dimethylbenzimidazole synthase</fullName>
        <ecNumber evidence="10">1.13.11.79</ecNumber>
    </recommendedName>
</protein>
<dbReference type="InterPro" id="IPR000415">
    <property type="entry name" value="Nitroreductase-like"/>
</dbReference>
<evidence type="ECO:0000313" key="14">
    <source>
        <dbReference type="Proteomes" id="UP000235346"/>
    </source>
</evidence>
<dbReference type="EMBL" id="PNRE01000016">
    <property type="protein sequence ID" value="PMR71321.1"/>
    <property type="molecule type" value="Genomic_DNA"/>
</dbReference>
<gene>
    <name evidence="13" type="primary">bluB</name>
    <name evidence="13" type="ORF">C1H66_02525</name>
</gene>
<evidence type="ECO:0000256" key="6">
    <source>
        <dbReference type="ARBA" id="ARBA00023002"/>
    </source>
</evidence>
<evidence type="ECO:0000256" key="10">
    <source>
        <dbReference type="ARBA" id="ARBA00066311"/>
    </source>
</evidence>
<evidence type="ECO:0000256" key="5">
    <source>
        <dbReference type="ARBA" id="ARBA00022857"/>
    </source>
</evidence>
<dbReference type="NCBIfam" id="TIGR02476">
    <property type="entry name" value="BluB"/>
    <property type="match status" value="1"/>
</dbReference>
<dbReference type="SUPFAM" id="SSF55469">
    <property type="entry name" value="FMN-dependent nitroreductase-like"/>
    <property type="match status" value="1"/>
</dbReference>
<dbReference type="GO" id="GO:0102919">
    <property type="term" value="F:5,6-dimethylbenzimidazole synthase activity"/>
    <property type="evidence" value="ECO:0007669"/>
    <property type="project" value="UniProtKB-EC"/>
</dbReference>
<dbReference type="PANTHER" id="PTHR23026">
    <property type="entry name" value="NADPH NITROREDUCTASE"/>
    <property type="match status" value="1"/>
</dbReference>
<keyword evidence="3" id="KW-0288">FMN</keyword>
<evidence type="ECO:0000256" key="2">
    <source>
        <dbReference type="ARBA" id="ARBA00022630"/>
    </source>
</evidence>
<evidence type="ECO:0000256" key="8">
    <source>
        <dbReference type="ARBA" id="ARBA00051314"/>
    </source>
</evidence>
<evidence type="ECO:0000256" key="4">
    <source>
        <dbReference type="ARBA" id="ARBA00022741"/>
    </source>
</evidence>
<evidence type="ECO:0000313" key="13">
    <source>
        <dbReference type="EMBL" id="PMR71321.1"/>
    </source>
</evidence>
<dbReference type="OrthoDB" id="9773807at2"/>
<organism evidence="13 14">
    <name type="scientific">Halomonas heilongjiangensis</name>
    <dbReference type="NCBI Taxonomy" id="1387883"/>
    <lineage>
        <taxon>Bacteria</taxon>
        <taxon>Pseudomonadati</taxon>
        <taxon>Pseudomonadota</taxon>
        <taxon>Gammaproteobacteria</taxon>
        <taxon>Oceanospirillales</taxon>
        <taxon>Halomonadaceae</taxon>
        <taxon>Halomonas</taxon>
    </lineage>
</organism>
<dbReference type="RefSeq" id="WP_102626342.1">
    <property type="nucleotide sequence ID" value="NZ_PDOH01000039.1"/>
</dbReference>
<dbReference type="InterPro" id="IPR050627">
    <property type="entry name" value="Nitroreductase/BluB"/>
</dbReference>
<name>A0A2N7TT01_9GAMM</name>
<comment type="caution">
    <text evidence="13">The sequence shown here is derived from an EMBL/GenBank/DDBJ whole genome shotgun (WGS) entry which is preliminary data.</text>
</comment>
<evidence type="ECO:0000256" key="11">
    <source>
        <dbReference type="ARBA" id="ARBA00068702"/>
    </source>
</evidence>
<accession>A0A2N7TT01</accession>
<dbReference type="Pfam" id="PF00881">
    <property type="entry name" value="Nitroreductase"/>
    <property type="match status" value="1"/>
</dbReference>
<dbReference type="Proteomes" id="UP000235346">
    <property type="component" value="Unassembled WGS sequence"/>
</dbReference>
<comment type="catalytic activity">
    <reaction evidence="8">
        <text>FMNH2 + O2 = dialurate + 5,6-dimethylbenzimidazole + D-erythrose 4-phosphate + H(+)</text>
        <dbReference type="Rhea" id="RHEA:27345"/>
        <dbReference type="ChEBI" id="CHEBI:15378"/>
        <dbReference type="ChEBI" id="CHEBI:15379"/>
        <dbReference type="ChEBI" id="CHEBI:15890"/>
        <dbReference type="ChEBI" id="CHEBI:16897"/>
        <dbReference type="ChEBI" id="CHEBI:57618"/>
        <dbReference type="ChEBI" id="CHEBI:140629"/>
        <dbReference type="EC" id="1.13.11.79"/>
    </reaction>
</comment>
<reference evidence="13 14" key="1">
    <citation type="submission" date="2018-01" db="EMBL/GenBank/DDBJ databases">
        <title>Halomonas endophytica sp. nov., isolated from storage liquid in the stems of Populus euphratica.</title>
        <authorList>
            <person name="Chen C."/>
        </authorList>
    </citation>
    <scope>NUCLEOTIDE SEQUENCE [LARGE SCALE GENOMIC DNA]</scope>
    <source>
        <strain evidence="13 14">DSM 26881</strain>
    </source>
</reference>
<dbReference type="PANTHER" id="PTHR23026:SF90">
    <property type="entry name" value="IODOTYROSINE DEIODINASE 1"/>
    <property type="match status" value="1"/>
</dbReference>
<dbReference type="InterPro" id="IPR012825">
    <property type="entry name" value="BluB"/>
</dbReference>
<evidence type="ECO:0000256" key="3">
    <source>
        <dbReference type="ARBA" id="ARBA00022643"/>
    </source>
</evidence>
<keyword evidence="5" id="KW-0521">NADP</keyword>
<dbReference type="AlphaFoldDB" id="A0A2N7TT01"/>
<dbReference type="InterPro" id="IPR029479">
    <property type="entry name" value="Nitroreductase"/>
</dbReference>
<dbReference type="FunFam" id="3.40.109.10:FF:000013">
    <property type="entry name" value="5,6-dimethylbenzimidazole synthase"/>
    <property type="match status" value="1"/>
</dbReference>
<proteinExistence type="inferred from homology"/>
<evidence type="ECO:0000256" key="9">
    <source>
        <dbReference type="ARBA" id="ARBA00061097"/>
    </source>
</evidence>
<keyword evidence="4" id="KW-0547">Nucleotide-binding</keyword>
<keyword evidence="7" id="KW-0520">NAD</keyword>
<dbReference type="Gene3D" id="3.40.109.10">
    <property type="entry name" value="NADH Oxidase"/>
    <property type="match status" value="1"/>
</dbReference>
<dbReference type="GO" id="GO:0000166">
    <property type="term" value="F:nucleotide binding"/>
    <property type="evidence" value="ECO:0007669"/>
    <property type="project" value="UniProtKB-KW"/>
</dbReference>
<comment type="subunit">
    <text evidence="1">Homooctamer.</text>
</comment>
<feature type="domain" description="Nitroreductase" evidence="12">
    <location>
        <begin position="28"/>
        <end position="194"/>
    </location>
</feature>
<comment type="similarity">
    <text evidence="9">Belongs to the BluB family.</text>
</comment>
<keyword evidence="2" id="KW-0285">Flavoprotein</keyword>
<dbReference type="EC" id="1.13.11.79" evidence="10"/>
<sequence length="257" mass="28472">MSDTTPPGMQPHPGFSEEERDAVYRAIFTRRDVRSEFLPDPVPDEVLARVLTAAHHAPSVGFMQPWDFLVIRSPAVKARVQALYRQANEEAAQLFEGEKQATYRNLKLEGIVEAPVNLCITCDRRRHGPVVVGRTHIETMDIFSSVCAVQNLWLAARAEGLGVGWVSIFHQDALRDTLGIPRDILPIAYLCMGYVSQFHARPELEKAGWLSRLPLEELLHFDGWGGAAGEADGALLGALGKVGVNPEDDRRSTPGRR</sequence>
<keyword evidence="6" id="KW-0560">Oxidoreductase</keyword>
<evidence type="ECO:0000259" key="12">
    <source>
        <dbReference type="Pfam" id="PF00881"/>
    </source>
</evidence>
<dbReference type="GO" id="GO:0009236">
    <property type="term" value="P:cobalamin biosynthetic process"/>
    <property type="evidence" value="ECO:0007669"/>
    <property type="project" value="UniProtKB-ARBA"/>
</dbReference>
<keyword evidence="14" id="KW-1185">Reference proteome</keyword>
<evidence type="ECO:0000256" key="7">
    <source>
        <dbReference type="ARBA" id="ARBA00023027"/>
    </source>
</evidence>